<dbReference type="Pfam" id="PF01061">
    <property type="entry name" value="ABC2_membrane"/>
    <property type="match status" value="1"/>
</dbReference>
<dbReference type="RefSeq" id="WP_408262816.1">
    <property type="nucleotide sequence ID" value="NZ_JAQQCK010000008.1"/>
</dbReference>
<keyword evidence="7" id="KW-0625">Polysaccharide transport</keyword>
<comment type="similarity">
    <text evidence="2 9">Belongs to the ABC-2 integral membrane protein family.</text>
</comment>
<dbReference type="InterPro" id="IPR013525">
    <property type="entry name" value="ABC2_TM"/>
</dbReference>
<name>A0ABW9BM41_9BURK</name>
<dbReference type="PANTHER" id="PTHR30413:SF10">
    <property type="entry name" value="CAPSULE POLYSACCHARIDE EXPORT INNER-MEMBRANE PROTEIN CTRC"/>
    <property type="match status" value="1"/>
</dbReference>
<feature type="transmembrane region" description="Helical" evidence="9">
    <location>
        <begin position="94"/>
        <end position="115"/>
    </location>
</feature>
<evidence type="ECO:0000256" key="7">
    <source>
        <dbReference type="ARBA" id="ARBA00023047"/>
    </source>
</evidence>
<reference evidence="11 12" key="1">
    <citation type="journal article" date="2024" name="Chem. Sci.">
        <title>Discovery of megapolipeptins by genome mining of a Burkholderiales bacteria collection.</title>
        <authorList>
            <person name="Paulo B.S."/>
            <person name="Recchia M.J.J."/>
            <person name="Lee S."/>
            <person name="Fergusson C.H."/>
            <person name="Romanowski S.B."/>
            <person name="Hernandez A."/>
            <person name="Krull N."/>
            <person name="Liu D.Y."/>
            <person name="Cavanagh H."/>
            <person name="Bos A."/>
            <person name="Gray C.A."/>
            <person name="Murphy B.T."/>
            <person name="Linington R.G."/>
            <person name="Eustaquio A.S."/>
        </authorList>
    </citation>
    <scope>NUCLEOTIDE SEQUENCE [LARGE SCALE GENOMIC DNA]</scope>
    <source>
        <strain evidence="11 12">RL17-351-BIE-A</strain>
    </source>
</reference>
<feature type="domain" description="ABC transmembrane type-2" evidence="10">
    <location>
        <begin position="96"/>
        <end position="321"/>
    </location>
</feature>
<feature type="transmembrane region" description="Helical" evidence="9">
    <location>
        <begin position="208"/>
        <end position="231"/>
    </location>
</feature>
<keyword evidence="5 9" id="KW-0812">Transmembrane</keyword>
<evidence type="ECO:0000256" key="9">
    <source>
        <dbReference type="RuleBase" id="RU361157"/>
    </source>
</evidence>
<organism evidence="11 12">
    <name type="scientific">Paraburkholderia phytofirmans</name>
    <dbReference type="NCBI Taxonomy" id="261302"/>
    <lineage>
        <taxon>Bacteria</taxon>
        <taxon>Pseudomonadati</taxon>
        <taxon>Pseudomonadota</taxon>
        <taxon>Betaproteobacteria</taxon>
        <taxon>Burkholderiales</taxon>
        <taxon>Burkholderiaceae</taxon>
        <taxon>Paraburkholderia</taxon>
    </lineage>
</organism>
<evidence type="ECO:0000313" key="11">
    <source>
        <dbReference type="EMBL" id="MFM0240623.1"/>
    </source>
</evidence>
<dbReference type="PROSITE" id="PS51012">
    <property type="entry name" value="ABC_TM2"/>
    <property type="match status" value="1"/>
</dbReference>
<gene>
    <name evidence="11" type="ORF">PQR03_21070</name>
</gene>
<proteinExistence type="inferred from homology"/>
<dbReference type="PANTHER" id="PTHR30413">
    <property type="entry name" value="INNER MEMBRANE TRANSPORT PERMEASE"/>
    <property type="match status" value="1"/>
</dbReference>
<keyword evidence="8 9" id="KW-0472">Membrane</keyword>
<evidence type="ECO:0000256" key="4">
    <source>
        <dbReference type="ARBA" id="ARBA00022475"/>
    </source>
</evidence>
<dbReference type="InterPro" id="IPR047817">
    <property type="entry name" value="ABC2_TM_bact-type"/>
</dbReference>
<feature type="transmembrane region" description="Helical" evidence="9">
    <location>
        <begin position="297"/>
        <end position="318"/>
    </location>
</feature>
<evidence type="ECO:0000313" key="12">
    <source>
        <dbReference type="Proteomes" id="UP001629274"/>
    </source>
</evidence>
<dbReference type="Proteomes" id="UP001629274">
    <property type="component" value="Unassembled WGS sequence"/>
</dbReference>
<feature type="transmembrane region" description="Helical" evidence="9">
    <location>
        <begin position="175"/>
        <end position="202"/>
    </location>
</feature>
<evidence type="ECO:0000256" key="1">
    <source>
        <dbReference type="ARBA" id="ARBA00004651"/>
    </source>
</evidence>
<evidence type="ECO:0000256" key="8">
    <source>
        <dbReference type="ARBA" id="ARBA00023136"/>
    </source>
</evidence>
<sequence>MKPREARLALDLTAFSPLRQNAGLRWRRLYPRIIMTFRRACQHAAGIFSTVCIGLTIEAQTVCRNLSMQISVLRHRSLLWDFVRRDLATKFRGSALGSVWMIVTPILTLLVYFFVFSVVFKARWAGEGLNSKASALILFSGLITYTFFSECFLRAPMLMRENPNFIKKVVFPLEVLPLAITLSAVVNAAIGYGLLLLFNLVFVGLPPLSAIALPVVLLPMFFAVLGVTYLLASLGVYLPDIKLLVPPISMAIMYLSPVFYPLDMVPQILRFAVAMNPFTPVLENVRHVFFFGQWPDVLGMIIQLAVSIAFLCACYWFFMKSKKGFPDVL</sequence>
<evidence type="ECO:0000256" key="6">
    <source>
        <dbReference type="ARBA" id="ARBA00022989"/>
    </source>
</evidence>
<evidence type="ECO:0000256" key="2">
    <source>
        <dbReference type="ARBA" id="ARBA00007783"/>
    </source>
</evidence>
<accession>A0ABW9BM41</accession>
<keyword evidence="6 9" id="KW-1133">Transmembrane helix</keyword>
<evidence type="ECO:0000256" key="5">
    <source>
        <dbReference type="ARBA" id="ARBA00022692"/>
    </source>
</evidence>
<keyword evidence="3 9" id="KW-0813">Transport</keyword>
<comment type="caution">
    <text evidence="11">The sequence shown here is derived from an EMBL/GenBank/DDBJ whole genome shotgun (WGS) entry which is preliminary data.</text>
</comment>
<evidence type="ECO:0000256" key="3">
    <source>
        <dbReference type="ARBA" id="ARBA00022448"/>
    </source>
</evidence>
<keyword evidence="7" id="KW-0762">Sugar transport</keyword>
<dbReference type="EMBL" id="JAQQDR010000007">
    <property type="protein sequence ID" value="MFM0240623.1"/>
    <property type="molecule type" value="Genomic_DNA"/>
</dbReference>
<comment type="subcellular location">
    <subcellularLocation>
        <location evidence="9">Cell inner membrane</location>
        <topology evidence="9">Multi-pass membrane protein</topology>
    </subcellularLocation>
    <subcellularLocation>
        <location evidence="1">Cell membrane</location>
        <topology evidence="1">Multi-pass membrane protein</topology>
    </subcellularLocation>
</comment>
<evidence type="ECO:0000259" key="10">
    <source>
        <dbReference type="PROSITE" id="PS51012"/>
    </source>
</evidence>
<feature type="transmembrane region" description="Helical" evidence="9">
    <location>
        <begin position="243"/>
        <end position="262"/>
    </location>
</feature>
<keyword evidence="12" id="KW-1185">Reference proteome</keyword>
<protein>
    <recommendedName>
        <fullName evidence="9">Transport permease protein</fullName>
    </recommendedName>
</protein>
<feature type="transmembrane region" description="Helical" evidence="9">
    <location>
        <begin position="135"/>
        <end position="155"/>
    </location>
</feature>
<keyword evidence="4 9" id="KW-1003">Cell membrane</keyword>